<dbReference type="Proteomes" id="UP000032737">
    <property type="component" value="Chromosome"/>
</dbReference>
<reference evidence="2 3" key="1">
    <citation type="journal article" date="2013" name="J. Mol. Microbiol. Biotechnol.">
        <title>Analysis of the Complete Genomes of Acholeplasma brassicae , A. palmae and A. laidlawii and Their Comparison to the Obligate Parasites from ' Candidatus Phytoplasma'.</title>
        <authorList>
            <person name="Kube M."/>
            <person name="Siewert C."/>
            <person name="Migdoll A.M."/>
            <person name="Duduk B."/>
            <person name="Holz S."/>
            <person name="Rabus R."/>
            <person name="Seemuller E."/>
            <person name="Mitrovic J."/>
            <person name="Muller I."/>
            <person name="Buttner C."/>
            <person name="Reinhardt R."/>
        </authorList>
    </citation>
    <scope>NUCLEOTIDE SEQUENCE [LARGE SCALE GENOMIC DNA]</scope>
    <source>
        <strain evidence="3">0502</strain>
    </source>
</reference>
<gene>
    <name evidence="2" type="ORF">BN85311950</name>
</gene>
<dbReference type="HOGENOM" id="CLU_2821174_0_0_14"/>
<dbReference type="OrthoDB" id="9804086at2"/>
<dbReference type="EMBL" id="FO681348">
    <property type="protein sequence ID" value="CCV66216.1"/>
    <property type="molecule type" value="Genomic_DNA"/>
</dbReference>
<accession>U4KPF1</accession>
<sequence>MNRTTQMSEDGQNMIEHVKRGFNLHLLVRKSALNGGLRSGYSENFIYLGKVKVLNYEGNNPITFQF</sequence>
<name>U4KPF1_9MOLU</name>
<organism evidence="2 3">
    <name type="scientific">Acholeplasma brassicae</name>
    <dbReference type="NCBI Taxonomy" id="61635"/>
    <lineage>
        <taxon>Bacteria</taxon>
        <taxon>Bacillati</taxon>
        <taxon>Mycoplasmatota</taxon>
        <taxon>Mollicutes</taxon>
        <taxon>Acholeplasmatales</taxon>
        <taxon>Acholeplasmataceae</taxon>
        <taxon>Acholeplasma</taxon>
    </lineage>
</organism>
<dbReference type="Pfam" id="PF11907">
    <property type="entry name" value="DUF3427"/>
    <property type="match status" value="1"/>
</dbReference>
<feature type="domain" description="DUF3427" evidence="1">
    <location>
        <begin position="2"/>
        <end position="57"/>
    </location>
</feature>
<evidence type="ECO:0000313" key="2">
    <source>
        <dbReference type="EMBL" id="CCV66216.1"/>
    </source>
</evidence>
<evidence type="ECO:0000313" key="3">
    <source>
        <dbReference type="Proteomes" id="UP000032737"/>
    </source>
</evidence>
<protein>
    <recommendedName>
        <fullName evidence="1">DUF3427 domain-containing protein</fullName>
    </recommendedName>
</protein>
<evidence type="ECO:0000259" key="1">
    <source>
        <dbReference type="Pfam" id="PF11907"/>
    </source>
</evidence>
<keyword evidence="3" id="KW-1185">Reference proteome</keyword>
<dbReference type="STRING" id="61635.BN85311950"/>
<dbReference type="AlphaFoldDB" id="U4KPF1"/>
<proteinExistence type="predicted"/>
<dbReference type="KEGG" id="abra:BN85311950"/>
<dbReference type="InterPro" id="IPR021835">
    <property type="entry name" value="DUF3427"/>
</dbReference>